<dbReference type="Proteomes" id="UP000271889">
    <property type="component" value="Unassembled WGS sequence"/>
</dbReference>
<dbReference type="PANTHER" id="PTHR22775">
    <property type="entry name" value="SORTING NEXIN"/>
    <property type="match status" value="1"/>
</dbReference>
<dbReference type="EMBL" id="UYRV01008120">
    <property type="protein sequence ID" value="VDK55246.1"/>
    <property type="molecule type" value="Genomic_DNA"/>
</dbReference>
<dbReference type="GO" id="GO:0097352">
    <property type="term" value="P:autophagosome maturation"/>
    <property type="evidence" value="ECO:0007669"/>
    <property type="project" value="TreeGrafter"/>
</dbReference>
<evidence type="ECO:0000313" key="3">
    <source>
        <dbReference type="EMBL" id="VDK55246.1"/>
    </source>
</evidence>
<keyword evidence="1" id="KW-1133">Transmembrane helix</keyword>
<protein>
    <recommendedName>
        <fullName evidence="2">PXA domain-containing protein</fullName>
    </recommendedName>
</protein>
<dbReference type="GO" id="GO:0005770">
    <property type="term" value="C:late endosome"/>
    <property type="evidence" value="ECO:0007669"/>
    <property type="project" value="TreeGrafter"/>
</dbReference>
<dbReference type="PROSITE" id="PS51207">
    <property type="entry name" value="PXA"/>
    <property type="match status" value="1"/>
</dbReference>
<reference evidence="3 4" key="1">
    <citation type="submission" date="2018-11" db="EMBL/GenBank/DDBJ databases">
        <authorList>
            <consortium name="Pathogen Informatics"/>
        </authorList>
    </citation>
    <scope>NUCLEOTIDE SEQUENCE [LARGE SCALE GENOMIC DNA]</scope>
</reference>
<gene>
    <name evidence="3" type="ORF">CGOC_LOCUS3256</name>
</gene>
<dbReference type="PANTHER" id="PTHR22775:SF44">
    <property type="entry name" value="SORTING NEXIN-14"/>
    <property type="match status" value="1"/>
</dbReference>
<evidence type="ECO:0000259" key="2">
    <source>
        <dbReference type="PROSITE" id="PS51207"/>
    </source>
</evidence>
<accession>A0A3P6QX61</accession>
<keyword evidence="1" id="KW-0812">Transmembrane</keyword>
<feature type="non-terminal residue" evidence="3">
    <location>
        <position position="236"/>
    </location>
</feature>
<name>A0A3P6QX61_CYLGO</name>
<dbReference type="InterPro" id="IPR003114">
    <property type="entry name" value="Phox_assoc"/>
</dbReference>
<dbReference type="AlphaFoldDB" id="A0A3P6QX61"/>
<keyword evidence="1" id="KW-0472">Membrane</keyword>
<proteinExistence type="predicted"/>
<feature type="domain" description="PXA" evidence="2">
    <location>
        <begin position="116"/>
        <end position="236"/>
    </location>
</feature>
<evidence type="ECO:0000313" key="4">
    <source>
        <dbReference type="Proteomes" id="UP000271889"/>
    </source>
</evidence>
<keyword evidence="4" id="KW-1185">Reference proteome</keyword>
<feature type="transmembrane region" description="Helical" evidence="1">
    <location>
        <begin position="27"/>
        <end position="44"/>
    </location>
</feature>
<organism evidence="3 4">
    <name type="scientific">Cylicostephanus goldi</name>
    <name type="common">Nematode worm</name>
    <dbReference type="NCBI Taxonomy" id="71465"/>
    <lineage>
        <taxon>Eukaryota</taxon>
        <taxon>Metazoa</taxon>
        <taxon>Ecdysozoa</taxon>
        <taxon>Nematoda</taxon>
        <taxon>Chromadorea</taxon>
        <taxon>Rhabditida</taxon>
        <taxon>Rhabditina</taxon>
        <taxon>Rhabditomorpha</taxon>
        <taxon>Strongyloidea</taxon>
        <taxon>Strongylidae</taxon>
        <taxon>Cylicostephanus</taxon>
    </lineage>
</organism>
<dbReference type="Pfam" id="PF02194">
    <property type="entry name" value="PXA"/>
    <property type="match status" value="1"/>
</dbReference>
<dbReference type="OrthoDB" id="5867992at2759"/>
<sequence>MEFDEHMRELLERNRNFVKDLIQQNPWLRPAAYLLAAILLLICLGFRALPIACCLCSTFLGVSIAMWIANDSNGRFLYALVQVWISSNSMKKAELKEVTNLEEERKPSSRRELKVPVCVNDAAESLLDQLIDTYVNNWYESGISRDRDFLNEIRYQIRFACSQLVTIGMKLDLPTIIAEDVVPVASLHMHRIMKFEDQLADKALPRSLMESAICENLSDLHFCLGSRQNELDYLRQ</sequence>
<dbReference type="GO" id="GO:0035091">
    <property type="term" value="F:phosphatidylinositol binding"/>
    <property type="evidence" value="ECO:0007669"/>
    <property type="project" value="TreeGrafter"/>
</dbReference>
<evidence type="ECO:0000256" key="1">
    <source>
        <dbReference type="SAM" id="Phobius"/>
    </source>
</evidence>
<feature type="transmembrane region" description="Helical" evidence="1">
    <location>
        <begin position="51"/>
        <end position="69"/>
    </location>
</feature>